<dbReference type="InterPro" id="IPR036691">
    <property type="entry name" value="Endo/exonu/phosph_ase_sf"/>
</dbReference>
<dbReference type="Gene3D" id="3.60.10.10">
    <property type="entry name" value="Endonuclease/exonuclease/phosphatase"/>
    <property type="match status" value="1"/>
</dbReference>
<dbReference type="Proteomes" id="UP001172155">
    <property type="component" value="Unassembled WGS sequence"/>
</dbReference>
<dbReference type="Pfam" id="PF03372">
    <property type="entry name" value="Exo_endo_phos"/>
    <property type="match status" value="1"/>
</dbReference>
<evidence type="ECO:0000313" key="3">
    <source>
        <dbReference type="Proteomes" id="UP001172155"/>
    </source>
</evidence>
<evidence type="ECO:0000313" key="2">
    <source>
        <dbReference type="EMBL" id="KAK0752109.1"/>
    </source>
</evidence>
<reference evidence="2" key="1">
    <citation type="submission" date="2023-06" db="EMBL/GenBank/DDBJ databases">
        <title>Genome-scale phylogeny and comparative genomics of the fungal order Sordariales.</title>
        <authorList>
            <consortium name="Lawrence Berkeley National Laboratory"/>
            <person name="Hensen N."/>
            <person name="Bonometti L."/>
            <person name="Westerberg I."/>
            <person name="Brannstrom I.O."/>
            <person name="Guillou S."/>
            <person name="Cros-Aarteil S."/>
            <person name="Calhoun S."/>
            <person name="Haridas S."/>
            <person name="Kuo A."/>
            <person name="Mondo S."/>
            <person name="Pangilinan J."/>
            <person name="Riley R."/>
            <person name="LaButti K."/>
            <person name="Andreopoulos B."/>
            <person name="Lipzen A."/>
            <person name="Chen C."/>
            <person name="Yanf M."/>
            <person name="Daum C."/>
            <person name="Ng V."/>
            <person name="Clum A."/>
            <person name="Steindorff A."/>
            <person name="Ohm R."/>
            <person name="Martin F."/>
            <person name="Silar P."/>
            <person name="Natvig D."/>
            <person name="Lalanne C."/>
            <person name="Gautier V."/>
            <person name="Ament-velasquez S.L."/>
            <person name="Kruys A."/>
            <person name="Hutchinson M.I."/>
            <person name="Powell A.J."/>
            <person name="Barry K."/>
            <person name="Miller A.N."/>
            <person name="Grigoriev I.V."/>
            <person name="Debuchy R."/>
            <person name="Gladieux P."/>
            <person name="Thoren M.H."/>
            <person name="Johannesson H."/>
        </authorList>
    </citation>
    <scope>NUCLEOTIDE SEQUENCE</scope>
    <source>
        <strain evidence="2">SMH3187-1</strain>
    </source>
</reference>
<protein>
    <submittedName>
        <fullName evidence="2">Endonuclease/exonuclease/phosphatase</fullName>
    </submittedName>
</protein>
<keyword evidence="2" id="KW-0255">Endonuclease</keyword>
<dbReference type="AlphaFoldDB" id="A0AA40F6I3"/>
<organism evidence="2 3">
    <name type="scientific">Schizothecium vesticola</name>
    <dbReference type="NCBI Taxonomy" id="314040"/>
    <lineage>
        <taxon>Eukaryota</taxon>
        <taxon>Fungi</taxon>
        <taxon>Dikarya</taxon>
        <taxon>Ascomycota</taxon>
        <taxon>Pezizomycotina</taxon>
        <taxon>Sordariomycetes</taxon>
        <taxon>Sordariomycetidae</taxon>
        <taxon>Sordariales</taxon>
        <taxon>Schizotheciaceae</taxon>
        <taxon>Schizothecium</taxon>
    </lineage>
</organism>
<dbReference type="SUPFAM" id="SSF56219">
    <property type="entry name" value="DNase I-like"/>
    <property type="match status" value="1"/>
</dbReference>
<dbReference type="InterPro" id="IPR005135">
    <property type="entry name" value="Endo/exonuclease/phosphatase"/>
</dbReference>
<name>A0AA40F6I3_9PEZI</name>
<comment type="caution">
    <text evidence="2">The sequence shown here is derived from an EMBL/GenBank/DDBJ whole genome shotgun (WGS) entry which is preliminary data.</text>
</comment>
<dbReference type="GO" id="GO:0004519">
    <property type="term" value="F:endonuclease activity"/>
    <property type="evidence" value="ECO:0007669"/>
    <property type="project" value="UniProtKB-KW"/>
</dbReference>
<keyword evidence="2" id="KW-0378">Hydrolase</keyword>
<sequence>MSTQIRLVTFNIRYAAPTLAPLEEATASQLHDILAALNQPPSPTGLTWSHIGTTRCPGSFPDESNPILYPTQSFLPSRSATLWLSSTPDRPSRGWDAGLHRIVTTKSVVVMNTHLDHAGRKARVESVGLLGRVAREWDGEGVGAVFLGGDFNSRPGSEVVRRMTVGGGWREVVDLEWEERGKIDYLFVRGEKVEGVVVDRFEVLGNEAEGVLFSDHRAVVADVRVLG</sequence>
<keyword evidence="2" id="KW-0540">Nuclease</keyword>
<proteinExistence type="predicted"/>
<dbReference type="EMBL" id="JAUKUD010000002">
    <property type="protein sequence ID" value="KAK0752109.1"/>
    <property type="molecule type" value="Genomic_DNA"/>
</dbReference>
<keyword evidence="3" id="KW-1185">Reference proteome</keyword>
<gene>
    <name evidence="2" type="ORF">B0T18DRAFT_478787</name>
</gene>
<feature type="domain" description="Endonuclease/exonuclease/phosphatase" evidence="1">
    <location>
        <begin position="91"/>
        <end position="216"/>
    </location>
</feature>
<evidence type="ECO:0000259" key="1">
    <source>
        <dbReference type="Pfam" id="PF03372"/>
    </source>
</evidence>
<accession>A0AA40F6I3</accession>